<name>A0ABS8UC51_9GAMM</name>
<organism evidence="2 3">
    <name type="scientific">Luteimonas fraxinea</name>
    <dbReference type="NCBI Taxonomy" id="2901869"/>
    <lineage>
        <taxon>Bacteria</taxon>
        <taxon>Pseudomonadati</taxon>
        <taxon>Pseudomonadota</taxon>
        <taxon>Gammaproteobacteria</taxon>
        <taxon>Lysobacterales</taxon>
        <taxon>Lysobacteraceae</taxon>
        <taxon>Luteimonas</taxon>
    </lineage>
</organism>
<protein>
    <submittedName>
        <fullName evidence="2">Uncharacterized protein</fullName>
    </submittedName>
</protein>
<feature type="compositionally biased region" description="Basic residues" evidence="1">
    <location>
        <begin position="105"/>
        <end position="115"/>
    </location>
</feature>
<reference evidence="2" key="2">
    <citation type="journal article" date="2022" name="Syst. Appl. Microbiol.">
        <title>Physiological and genomic characterisation of Luteimonas fraxinea sp. nov., a bacterial species associated with trees tolerant to ash dieback.</title>
        <authorList>
            <person name="Ulrich K."/>
            <person name="Becker R."/>
            <person name="Behrendt U."/>
            <person name="Kube M."/>
            <person name="Schneck V."/>
            <person name="Ulrich A."/>
        </authorList>
    </citation>
    <scope>NUCLEOTIDE SEQUENCE</scope>
    <source>
        <strain evidence="2">A1P009</strain>
    </source>
</reference>
<dbReference type="RefSeq" id="WP_232134699.1">
    <property type="nucleotide sequence ID" value="NZ_CP089507.1"/>
</dbReference>
<dbReference type="Proteomes" id="UP001430360">
    <property type="component" value="Unassembled WGS sequence"/>
</dbReference>
<accession>A0ABS8UC51</accession>
<evidence type="ECO:0000256" key="1">
    <source>
        <dbReference type="SAM" id="MobiDB-lite"/>
    </source>
</evidence>
<evidence type="ECO:0000313" key="2">
    <source>
        <dbReference type="EMBL" id="MCD9096228.1"/>
    </source>
</evidence>
<reference evidence="2" key="1">
    <citation type="submission" date="2021-12" db="EMBL/GenBank/DDBJ databases">
        <authorList>
            <person name="Ulrich A."/>
        </authorList>
    </citation>
    <scope>NUCLEOTIDE SEQUENCE</scope>
    <source>
        <strain evidence="2">A1P009</strain>
    </source>
</reference>
<gene>
    <name evidence="2" type="ORF">LTT95_04670</name>
</gene>
<evidence type="ECO:0000313" key="3">
    <source>
        <dbReference type="Proteomes" id="UP001430360"/>
    </source>
</evidence>
<feature type="region of interest" description="Disordered" evidence="1">
    <location>
        <begin position="52"/>
        <end position="137"/>
    </location>
</feature>
<dbReference type="EMBL" id="JAJQKU010000001">
    <property type="protein sequence ID" value="MCD9096228.1"/>
    <property type="molecule type" value="Genomic_DNA"/>
</dbReference>
<comment type="caution">
    <text evidence="2">The sequence shown here is derived from an EMBL/GenBank/DDBJ whole genome shotgun (WGS) entry which is preliminary data.</text>
</comment>
<feature type="compositionally biased region" description="Low complexity" evidence="1">
    <location>
        <begin position="72"/>
        <end position="85"/>
    </location>
</feature>
<sequence length="137" mass="14406">MPQGIRSLTEQFGAHVRPGADAVRAVALGLLFLLLWAATLGPAAMAVTLSSGVSAQSVSIEHGGETPPTPDTTPSLSSSRTTPRLHLPAADSAFAATAMPGLPASRRRRLARRLRPAVAPPHHSPPRRQHRGRAPPR</sequence>
<proteinExistence type="predicted"/>
<keyword evidence="3" id="KW-1185">Reference proteome</keyword>
<feature type="compositionally biased region" description="Basic residues" evidence="1">
    <location>
        <begin position="124"/>
        <end position="137"/>
    </location>
</feature>